<sequence length="75" mass="8864">YRKWIAKKRPQLTEAHAAARLKWVEERKDWTEEQWGHYIWSDGCSVEKGKTGGVKWVFRKEGENPYQVGLVDSTK</sequence>
<evidence type="ECO:0008006" key="3">
    <source>
        <dbReference type="Google" id="ProtNLM"/>
    </source>
</evidence>
<feature type="non-terminal residue" evidence="1">
    <location>
        <position position="1"/>
    </location>
</feature>
<gene>
    <name evidence="1" type="ORF">L211DRAFT_775421</name>
</gene>
<evidence type="ECO:0000313" key="1">
    <source>
        <dbReference type="EMBL" id="RPB29646.1"/>
    </source>
</evidence>
<dbReference type="EMBL" id="ML121527">
    <property type="protein sequence ID" value="RPB29646.1"/>
    <property type="molecule type" value="Genomic_DNA"/>
</dbReference>
<dbReference type="Gene3D" id="3.30.420.10">
    <property type="entry name" value="Ribonuclease H-like superfamily/Ribonuclease H"/>
    <property type="match status" value="1"/>
</dbReference>
<evidence type="ECO:0000313" key="2">
    <source>
        <dbReference type="Proteomes" id="UP000267821"/>
    </source>
</evidence>
<protein>
    <recommendedName>
        <fullName evidence="3">Transposase Tc1-like domain-containing protein</fullName>
    </recommendedName>
</protein>
<dbReference type="Proteomes" id="UP000267821">
    <property type="component" value="Unassembled WGS sequence"/>
</dbReference>
<dbReference type="InParanoid" id="A0A3N4M3A2"/>
<dbReference type="AlphaFoldDB" id="A0A3N4M3A2"/>
<dbReference type="InterPro" id="IPR036397">
    <property type="entry name" value="RNaseH_sf"/>
</dbReference>
<keyword evidence="2" id="KW-1185">Reference proteome</keyword>
<dbReference type="GO" id="GO:0003676">
    <property type="term" value="F:nucleic acid binding"/>
    <property type="evidence" value="ECO:0007669"/>
    <property type="project" value="InterPro"/>
</dbReference>
<organism evidence="1 2">
    <name type="scientific">Terfezia boudieri ATCC MYA-4762</name>
    <dbReference type="NCBI Taxonomy" id="1051890"/>
    <lineage>
        <taxon>Eukaryota</taxon>
        <taxon>Fungi</taxon>
        <taxon>Dikarya</taxon>
        <taxon>Ascomycota</taxon>
        <taxon>Pezizomycotina</taxon>
        <taxon>Pezizomycetes</taxon>
        <taxon>Pezizales</taxon>
        <taxon>Pezizaceae</taxon>
        <taxon>Terfezia</taxon>
    </lineage>
</organism>
<reference evidence="1 2" key="1">
    <citation type="journal article" date="2018" name="Nat. Ecol. Evol.">
        <title>Pezizomycetes genomes reveal the molecular basis of ectomycorrhizal truffle lifestyle.</title>
        <authorList>
            <person name="Murat C."/>
            <person name="Payen T."/>
            <person name="Noel B."/>
            <person name="Kuo A."/>
            <person name="Morin E."/>
            <person name="Chen J."/>
            <person name="Kohler A."/>
            <person name="Krizsan K."/>
            <person name="Balestrini R."/>
            <person name="Da Silva C."/>
            <person name="Montanini B."/>
            <person name="Hainaut M."/>
            <person name="Levati E."/>
            <person name="Barry K.W."/>
            <person name="Belfiori B."/>
            <person name="Cichocki N."/>
            <person name="Clum A."/>
            <person name="Dockter R.B."/>
            <person name="Fauchery L."/>
            <person name="Guy J."/>
            <person name="Iotti M."/>
            <person name="Le Tacon F."/>
            <person name="Lindquist E.A."/>
            <person name="Lipzen A."/>
            <person name="Malagnac F."/>
            <person name="Mello A."/>
            <person name="Molinier V."/>
            <person name="Miyauchi S."/>
            <person name="Poulain J."/>
            <person name="Riccioni C."/>
            <person name="Rubini A."/>
            <person name="Sitrit Y."/>
            <person name="Splivallo R."/>
            <person name="Traeger S."/>
            <person name="Wang M."/>
            <person name="Zifcakova L."/>
            <person name="Wipf D."/>
            <person name="Zambonelli A."/>
            <person name="Paolocci F."/>
            <person name="Nowrousian M."/>
            <person name="Ottonello S."/>
            <person name="Baldrian P."/>
            <person name="Spatafora J.W."/>
            <person name="Henrissat B."/>
            <person name="Nagy L.G."/>
            <person name="Aury J.M."/>
            <person name="Wincker P."/>
            <person name="Grigoriev I.V."/>
            <person name="Bonfante P."/>
            <person name="Martin F.M."/>
        </authorList>
    </citation>
    <scope>NUCLEOTIDE SEQUENCE [LARGE SCALE GENOMIC DNA]</scope>
    <source>
        <strain evidence="1 2">ATCC MYA-4762</strain>
    </source>
</reference>
<accession>A0A3N4M3A2</accession>
<dbReference type="STRING" id="1051890.A0A3N4M3A2"/>
<name>A0A3N4M3A2_9PEZI</name>
<dbReference type="OrthoDB" id="5803896at2759"/>
<proteinExistence type="predicted"/>